<reference evidence="1" key="1">
    <citation type="submission" date="2020-08" db="EMBL/GenBank/DDBJ databases">
        <title>Multicomponent nature underlies the extraordinary mechanical properties of spider dragline silk.</title>
        <authorList>
            <person name="Kono N."/>
            <person name="Nakamura H."/>
            <person name="Mori M."/>
            <person name="Yoshida Y."/>
            <person name="Ohtoshi R."/>
            <person name="Malay A.D."/>
            <person name="Moran D.A.P."/>
            <person name="Tomita M."/>
            <person name="Numata K."/>
            <person name="Arakawa K."/>
        </authorList>
    </citation>
    <scope>NUCLEOTIDE SEQUENCE</scope>
</reference>
<comment type="caution">
    <text evidence="1">The sequence shown here is derived from an EMBL/GenBank/DDBJ whole genome shotgun (WGS) entry which is preliminary data.</text>
</comment>
<gene>
    <name evidence="1" type="ORF">NPIL_398111</name>
</gene>
<protein>
    <submittedName>
        <fullName evidence="1">Uncharacterized protein</fullName>
    </submittedName>
</protein>
<name>A0A8X6T7P5_NEPPI</name>
<dbReference type="Proteomes" id="UP000887013">
    <property type="component" value="Unassembled WGS sequence"/>
</dbReference>
<dbReference type="EMBL" id="BMAW01051341">
    <property type="protein sequence ID" value="GFS79850.1"/>
    <property type="molecule type" value="Genomic_DNA"/>
</dbReference>
<organism evidence="1 2">
    <name type="scientific">Nephila pilipes</name>
    <name type="common">Giant wood spider</name>
    <name type="synonym">Nephila maculata</name>
    <dbReference type="NCBI Taxonomy" id="299642"/>
    <lineage>
        <taxon>Eukaryota</taxon>
        <taxon>Metazoa</taxon>
        <taxon>Ecdysozoa</taxon>
        <taxon>Arthropoda</taxon>
        <taxon>Chelicerata</taxon>
        <taxon>Arachnida</taxon>
        <taxon>Araneae</taxon>
        <taxon>Araneomorphae</taxon>
        <taxon>Entelegynae</taxon>
        <taxon>Araneoidea</taxon>
        <taxon>Nephilidae</taxon>
        <taxon>Nephila</taxon>
    </lineage>
</organism>
<dbReference type="AlphaFoldDB" id="A0A8X6T7P5"/>
<proteinExistence type="predicted"/>
<sequence length="141" mass="16303">MADKISDVTPRSEILANGKSLELGETKANSTMSSKDQLLLDRIQSLEEQLWELSILHKSRTVERNSSRPQSRSRSRKRFDNKGKYCYFHFVSVLDSDPKSVVRLVHGIKIRKTSICSRNCDKFCCPSSPEQKEKERKKKKK</sequence>
<evidence type="ECO:0000313" key="1">
    <source>
        <dbReference type="EMBL" id="GFS79850.1"/>
    </source>
</evidence>
<evidence type="ECO:0000313" key="2">
    <source>
        <dbReference type="Proteomes" id="UP000887013"/>
    </source>
</evidence>
<keyword evidence="2" id="KW-1185">Reference proteome</keyword>
<accession>A0A8X6T7P5</accession>